<name>A0A3P7K3T1_LITSI</name>
<evidence type="ECO:0000256" key="4">
    <source>
        <dbReference type="ARBA" id="ARBA00023134"/>
    </source>
</evidence>
<dbReference type="PANTHER" id="PTHR11588">
    <property type="entry name" value="TUBULIN"/>
    <property type="match status" value="1"/>
</dbReference>
<dbReference type="SUPFAM" id="SSF52490">
    <property type="entry name" value="Tubulin nucleotide-binding domain-like"/>
    <property type="match status" value="1"/>
</dbReference>
<evidence type="ECO:0000259" key="5">
    <source>
        <dbReference type="Pfam" id="PF00091"/>
    </source>
</evidence>
<evidence type="ECO:0000256" key="3">
    <source>
        <dbReference type="ARBA" id="ARBA00022741"/>
    </source>
</evidence>
<dbReference type="STRING" id="42156.A0A3P7K3T1"/>
<dbReference type="AlphaFoldDB" id="A0A3P7K3T1"/>
<evidence type="ECO:0000313" key="7">
    <source>
        <dbReference type="Proteomes" id="UP000277928"/>
    </source>
</evidence>
<evidence type="ECO:0000256" key="1">
    <source>
        <dbReference type="ARBA" id="ARBA00009636"/>
    </source>
</evidence>
<keyword evidence="3" id="KW-0547">Nucleotide-binding</keyword>
<comment type="similarity">
    <text evidence="1">Belongs to the tubulin family.</text>
</comment>
<dbReference type="Proteomes" id="UP000277928">
    <property type="component" value="Unassembled WGS sequence"/>
</dbReference>
<organism evidence="6 7">
    <name type="scientific">Litomosoides sigmodontis</name>
    <name type="common">Filarial nematode worm</name>
    <dbReference type="NCBI Taxonomy" id="42156"/>
    <lineage>
        <taxon>Eukaryota</taxon>
        <taxon>Metazoa</taxon>
        <taxon>Ecdysozoa</taxon>
        <taxon>Nematoda</taxon>
        <taxon>Chromadorea</taxon>
        <taxon>Rhabditida</taxon>
        <taxon>Spirurina</taxon>
        <taxon>Spiruromorpha</taxon>
        <taxon>Filarioidea</taxon>
        <taxon>Onchocercidae</taxon>
        <taxon>Litomosoides</taxon>
    </lineage>
</organism>
<dbReference type="OrthoDB" id="5833119at2759"/>
<keyword evidence="7" id="KW-1185">Reference proteome</keyword>
<dbReference type="InterPro" id="IPR036525">
    <property type="entry name" value="Tubulin/FtsZ_GTPase_sf"/>
</dbReference>
<keyword evidence="4" id="KW-0342">GTP-binding</keyword>
<dbReference type="InterPro" id="IPR000217">
    <property type="entry name" value="Tubulin"/>
</dbReference>
<evidence type="ECO:0000313" key="6">
    <source>
        <dbReference type="EMBL" id="VDM92122.1"/>
    </source>
</evidence>
<protein>
    <recommendedName>
        <fullName evidence="5">Tubulin/FtsZ GTPase domain-containing protein</fullName>
    </recommendedName>
</protein>
<dbReference type="Gene3D" id="3.40.50.1440">
    <property type="entry name" value="Tubulin/FtsZ, GTPase domain"/>
    <property type="match status" value="1"/>
</dbReference>
<keyword evidence="2" id="KW-0493">Microtubule</keyword>
<feature type="domain" description="Tubulin/FtsZ GTPase" evidence="5">
    <location>
        <begin position="46"/>
        <end position="132"/>
    </location>
</feature>
<evidence type="ECO:0000256" key="2">
    <source>
        <dbReference type="ARBA" id="ARBA00022701"/>
    </source>
</evidence>
<accession>A0A3P7K3T1</accession>
<dbReference type="GO" id="GO:0005874">
    <property type="term" value="C:microtubule"/>
    <property type="evidence" value="ECO:0007669"/>
    <property type="project" value="UniProtKB-KW"/>
</dbReference>
<sequence length="142" mass="15653">MGESIHIQVGQCGNQIGTKGKICPSCGISRSGTRNYGFYTFLKLWKASGQIISCLVKAVMEIIGLKGFQLTHSLGGDTGSGMETLLIAKMREEYPDRIMSSFSIFPSPKVSDVIIEPYNATMSVHQLVENIEKRSMIFVYAH</sequence>
<dbReference type="GO" id="GO:0007017">
    <property type="term" value="P:microtubule-based process"/>
    <property type="evidence" value="ECO:0007669"/>
    <property type="project" value="InterPro"/>
</dbReference>
<proteinExistence type="inferred from homology"/>
<reference evidence="6 7" key="1">
    <citation type="submission" date="2018-08" db="EMBL/GenBank/DDBJ databases">
        <authorList>
            <person name="Laetsch R D."/>
            <person name="Stevens L."/>
            <person name="Kumar S."/>
            <person name="Blaxter L. M."/>
        </authorList>
    </citation>
    <scope>NUCLEOTIDE SEQUENCE [LARGE SCALE GENOMIC DNA]</scope>
</reference>
<gene>
    <name evidence="6" type="ORF">NLS_LOCUS9642</name>
</gene>
<dbReference type="EMBL" id="UYRX01001770">
    <property type="protein sequence ID" value="VDM92122.1"/>
    <property type="molecule type" value="Genomic_DNA"/>
</dbReference>
<dbReference type="Pfam" id="PF00091">
    <property type="entry name" value="Tubulin"/>
    <property type="match status" value="1"/>
</dbReference>
<dbReference type="GO" id="GO:0005525">
    <property type="term" value="F:GTP binding"/>
    <property type="evidence" value="ECO:0007669"/>
    <property type="project" value="UniProtKB-KW"/>
</dbReference>
<dbReference type="InterPro" id="IPR003008">
    <property type="entry name" value="Tubulin_FtsZ_GTPase"/>
</dbReference>